<dbReference type="EMBL" id="SRIO01000016">
    <property type="protein sequence ID" value="TFZ81741.1"/>
    <property type="molecule type" value="Genomic_DNA"/>
</dbReference>
<dbReference type="PRINTS" id="PR00377">
    <property type="entry name" value="IMPHPHTASES"/>
</dbReference>
<dbReference type="PANTHER" id="PTHR43028:SF5">
    <property type="entry name" value="3'(2'),5'-BISPHOSPHATE NUCLEOTIDASE 1"/>
    <property type="match status" value="1"/>
</dbReference>
<evidence type="ECO:0000256" key="4">
    <source>
        <dbReference type="ARBA" id="ARBA00022519"/>
    </source>
</evidence>
<dbReference type="InterPro" id="IPR020583">
    <property type="entry name" value="Inositol_monoP_metal-BS"/>
</dbReference>
<feature type="binding site" evidence="10">
    <location>
        <position position="91"/>
    </location>
    <ligand>
        <name>Mg(2+)</name>
        <dbReference type="ChEBI" id="CHEBI:18420"/>
        <label>1</label>
        <note>catalytic</note>
    </ligand>
</feature>
<sequence length="273" mass="29454">MVMSTFDALLDPVIRLAGDAAQAILSVYEKDDFSVQDKGDTSPLTEADLAAHRVLAVGLGALTPDWPILSEEGGLPEFSERSRWSRYWLVDPLDGTKEFIKRNGEFTVNVALIDNHRPVLGVVHVPATGVYYAASEGRGAFKADADGPVHAIATRPCPTGQRVVAVASRSHQSPEVAAYLEKLGSCDLASMGSSLKICLVAEGRADIYPRLGLTSEWDTAAAQAVLEIAGGQLTDLDGRPMRYNTKAEILNPYFLAFGDGGHDWRQYLPPRSA</sequence>
<keyword evidence="7 9" id="KW-0460">Magnesium</keyword>
<proteinExistence type="inferred from homology"/>
<comment type="cofactor">
    <cofactor evidence="9 10">
        <name>Mg(2+)</name>
        <dbReference type="ChEBI" id="CHEBI:18420"/>
    </cofactor>
</comment>
<dbReference type="SUPFAM" id="SSF56655">
    <property type="entry name" value="Carbohydrate phosphatase"/>
    <property type="match status" value="1"/>
</dbReference>
<gene>
    <name evidence="9 11" type="primary">cysQ</name>
    <name evidence="11" type="ORF">E4680_11240</name>
</gene>
<keyword evidence="3 9" id="KW-1003">Cell membrane</keyword>
<dbReference type="InterPro" id="IPR006240">
    <property type="entry name" value="CysQ"/>
</dbReference>
<evidence type="ECO:0000256" key="2">
    <source>
        <dbReference type="ARBA" id="ARBA00005289"/>
    </source>
</evidence>
<feature type="binding site" evidence="9">
    <location>
        <position position="71"/>
    </location>
    <ligand>
        <name>substrate</name>
    </ligand>
</feature>
<dbReference type="PANTHER" id="PTHR43028">
    <property type="entry name" value="3'(2'),5'-BISPHOSPHATE NUCLEOTIDASE 1"/>
    <property type="match status" value="1"/>
</dbReference>
<feature type="binding site" evidence="9">
    <location>
        <position position="94"/>
    </location>
    <ligand>
        <name>Mg(2+)</name>
        <dbReference type="ChEBI" id="CHEBI:18420"/>
        <label>2</label>
    </ligand>
</feature>
<organism evidence="11 12">
    <name type="scientific">Candidatus Macondimonas diazotrophica</name>
    <dbReference type="NCBI Taxonomy" id="2305248"/>
    <lineage>
        <taxon>Bacteria</taxon>
        <taxon>Pseudomonadati</taxon>
        <taxon>Pseudomonadota</taxon>
        <taxon>Gammaproteobacteria</taxon>
        <taxon>Chromatiales</taxon>
        <taxon>Ectothiorhodospiraceae</taxon>
        <taxon>Candidatus Macondimonas</taxon>
    </lineage>
</organism>
<feature type="binding site" evidence="10">
    <location>
        <position position="93"/>
    </location>
    <ligand>
        <name>Mg(2+)</name>
        <dbReference type="ChEBI" id="CHEBI:18420"/>
        <label>2</label>
    </ligand>
</feature>
<comment type="subcellular location">
    <subcellularLocation>
        <location evidence="9">Cell inner membrane</location>
        <topology evidence="9">Peripheral membrane protein</topology>
        <orientation evidence="9">Cytoplasmic side</orientation>
    </subcellularLocation>
</comment>
<dbReference type="GO" id="GO:0046854">
    <property type="term" value="P:phosphatidylinositol phosphate biosynthetic process"/>
    <property type="evidence" value="ECO:0007669"/>
    <property type="project" value="InterPro"/>
</dbReference>
<dbReference type="GO" id="GO:0050427">
    <property type="term" value="P:3'-phosphoadenosine 5'-phosphosulfate metabolic process"/>
    <property type="evidence" value="ECO:0007669"/>
    <property type="project" value="TreeGrafter"/>
</dbReference>
<dbReference type="Pfam" id="PF00459">
    <property type="entry name" value="Inositol_P"/>
    <property type="match status" value="1"/>
</dbReference>
<comment type="similarity">
    <text evidence="2 9">Belongs to the inositol monophosphatase superfamily. CysQ family.</text>
</comment>
<dbReference type="GO" id="GO:0008441">
    <property type="term" value="F:3'(2'),5'-bisphosphate nucleotidase activity"/>
    <property type="evidence" value="ECO:0007669"/>
    <property type="project" value="UniProtKB-UniRule"/>
</dbReference>
<feature type="binding site" evidence="9">
    <location>
        <position position="218"/>
    </location>
    <ligand>
        <name>substrate</name>
    </ligand>
</feature>
<dbReference type="FunFam" id="3.30.540.10:FF:000007">
    <property type="entry name" value="3'(2'),5'-bisphosphate nucleotidase CysQ"/>
    <property type="match status" value="1"/>
</dbReference>
<evidence type="ECO:0000256" key="5">
    <source>
        <dbReference type="ARBA" id="ARBA00022723"/>
    </source>
</evidence>
<accession>A0A4Z0F6D9</accession>
<dbReference type="Gene3D" id="3.40.190.80">
    <property type="match status" value="1"/>
</dbReference>
<feature type="binding site" evidence="9">
    <location>
        <begin position="93"/>
        <end position="96"/>
    </location>
    <ligand>
        <name>substrate</name>
    </ligand>
</feature>
<evidence type="ECO:0000256" key="1">
    <source>
        <dbReference type="ARBA" id="ARBA00001625"/>
    </source>
</evidence>
<evidence type="ECO:0000256" key="7">
    <source>
        <dbReference type="ARBA" id="ARBA00022842"/>
    </source>
</evidence>
<dbReference type="Gene3D" id="3.30.540.10">
    <property type="entry name" value="Fructose-1,6-Bisphosphatase, subunit A, domain 1"/>
    <property type="match status" value="1"/>
</dbReference>
<dbReference type="OrthoDB" id="9785695at2"/>
<feature type="binding site" evidence="10">
    <location>
        <position position="94"/>
    </location>
    <ligand>
        <name>Mg(2+)</name>
        <dbReference type="ChEBI" id="CHEBI:18420"/>
        <label>1</label>
        <note>catalytic</note>
    </ligand>
</feature>
<feature type="binding site" evidence="10">
    <location>
        <position position="71"/>
    </location>
    <ligand>
        <name>Mg(2+)</name>
        <dbReference type="ChEBI" id="CHEBI:18420"/>
        <label>1</label>
        <note>catalytic</note>
    </ligand>
</feature>
<dbReference type="Proteomes" id="UP000297890">
    <property type="component" value="Unassembled WGS sequence"/>
</dbReference>
<feature type="binding site" evidence="9">
    <location>
        <position position="93"/>
    </location>
    <ligand>
        <name>Mg(2+)</name>
        <dbReference type="ChEBI" id="CHEBI:18420"/>
        <label>1</label>
    </ligand>
</feature>
<keyword evidence="4 9" id="KW-0997">Cell inner membrane</keyword>
<evidence type="ECO:0000313" key="11">
    <source>
        <dbReference type="EMBL" id="TFZ81741.1"/>
    </source>
</evidence>
<evidence type="ECO:0000256" key="8">
    <source>
        <dbReference type="ARBA" id="ARBA00023136"/>
    </source>
</evidence>
<dbReference type="EC" id="3.1.3.7" evidence="9"/>
<evidence type="ECO:0000256" key="3">
    <source>
        <dbReference type="ARBA" id="ARBA00022475"/>
    </source>
</evidence>
<keyword evidence="6 9" id="KW-0378">Hydrolase</keyword>
<dbReference type="CDD" id="cd01638">
    <property type="entry name" value="CysQ"/>
    <property type="match status" value="1"/>
</dbReference>
<reference evidence="11 12" key="1">
    <citation type="journal article" date="2019" name="ISME J.">
        <title>Candidatus Macondimonas diazotrophica, a novel gammaproteobacterial genus dominating crude-oil-contaminated coastal sediments.</title>
        <authorList>
            <person name="Karthikeyan S."/>
            <person name="Konstantinidis K."/>
        </authorList>
    </citation>
    <scope>NUCLEOTIDE SEQUENCE [LARGE SCALE GENOMIC DNA]</scope>
    <source>
        <strain evidence="11 12">KTK01</strain>
    </source>
</reference>
<feature type="binding site" evidence="9">
    <location>
        <position position="218"/>
    </location>
    <ligand>
        <name>Mg(2+)</name>
        <dbReference type="ChEBI" id="CHEBI:18420"/>
        <label>2</label>
    </ligand>
</feature>
<keyword evidence="5 9" id="KW-0479">Metal-binding</keyword>
<dbReference type="InterPro" id="IPR050725">
    <property type="entry name" value="CysQ/Inositol_MonoPase"/>
</dbReference>
<dbReference type="AlphaFoldDB" id="A0A4Z0F6D9"/>
<comment type="catalytic activity">
    <reaction evidence="1 9">
        <text>adenosine 3',5'-bisphosphate + H2O = AMP + phosphate</text>
        <dbReference type="Rhea" id="RHEA:10040"/>
        <dbReference type="ChEBI" id="CHEBI:15377"/>
        <dbReference type="ChEBI" id="CHEBI:43474"/>
        <dbReference type="ChEBI" id="CHEBI:58343"/>
        <dbReference type="ChEBI" id="CHEBI:456215"/>
        <dbReference type="EC" id="3.1.3.7"/>
    </reaction>
</comment>
<dbReference type="NCBIfam" id="TIGR01331">
    <property type="entry name" value="bisphos_cysQ"/>
    <property type="match status" value="1"/>
</dbReference>
<name>A0A4Z0F6D9_9GAMM</name>
<comment type="function">
    <text evidence="9">Converts adenosine-3',5'-bisphosphate (PAP) to AMP.</text>
</comment>
<dbReference type="FunFam" id="3.40.190.80:FF:000005">
    <property type="entry name" value="3'(2'),5'-bisphosphate nucleotidase CysQ"/>
    <property type="match status" value="1"/>
</dbReference>
<dbReference type="InterPro" id="IPR000760">
    <property type="entry name" value="Inositol_monophosphatase-like"/>
</dbReference>
<feature type="binding site" evidence="10">
    <location>
        <position position="218"/>
    </location>
    <ligand>
        <name>Mg(2+)</name>
        <dbReference type="ChEBI" id="CHEBI:18420"/>
        <label>1</label>
        <note>catalytic</note>
    </ligand>
</feature>
<dbReference type="InterPro" id="IPR020550">
    <property type="entry name" value="Inositol_monophosphatase_CS"/>
</dbReference>
<feature type="binding site" evidence="9">
    <location>
        <position position="91"/>
    </location>
    <ligand>
        <name>Mg(2+)</name>
        <dbReference type="ChEBI" id="CHEBI:18420"/>
        <label>1</label>
    </ligand>
</feature>
<keyword evidence="8 9" id="KW-0472">Membrane</keyword>
<dbReference type="HAMAP" id="MF_02095">
    <property type="entry name" value="CysQ"/>
    <property type="match status" value="1"/>
</dbReference>
<dbReference type="GO" id="GO:0000103">
    <property type="term" value="P:sulfate assimilation"/>
    <property type="evidence" value="ECO:0007669"/>
    <property type="project" value="TreeGrafter"/>
</dbReference>
<dbReference type="PROSITE" id="PS00629">
    <property type="entry name" value="IMP_1"/>
    <property type="match status" value="1"/>
</dbReference>
<protein>
    <recommendedName>
        <fullName evidence="9">3'(2'),5'-bisphosphate nucleotidase CysQ</fullName>
        <ecNumber evidence="9">3.1.3.7</ecNumber>
    </recommendedName>
    <alternativeName>
        <fullName evidence="9">3'(2'),5-bisphosphonucleoside 3'(2')-phosphohydrolase</fullName>
    </alternativeName>
    <alternativeName>
        <fullName evidence="9">3'-phosphoadenosine 5'-phosphate phosphatase</fullName>
        <shortName evidence="9">PAP phosphatase</shortName>
    </alternativeName>
</protein>
<evidence type="ECO:0000256" key="6">
    <source>
        <dbReference type="ARBA" id="ARBA00022801"/>
    </source>
</evidence>
<dbReference type="PROSITE" id="PS00630">
    <property type="entry name" value="IMP_2"/>
    <property type="match status" value="1"/>
</dbReference>
<evidence type="ECO:0000256" key="9">
    <source>
        <dbReference type="HAMAP-Rule" id="MF_02095"/>
    </source>
</evidence>
<dbReference type="GO" id="GO:0005886">
    <property type="term" value="C:plasma membrane"/>
    <property type="evidence" value="ECO:0007669"/>
    <property type="project" value="UniProtKB-SubCell"/>
</dbReference>
<dbReference type="GO" id="GO:0000287">
    <property type="term" value="F:magnesium ion binding"/>
    <property type="evidence" value="ECO:0007669"/>
    <property type="project" value="UniProtKB-UniRule"/>
</dbReference>
<evidence type="ECO:0000313" key="12">
    <source>
        <dbReference type="Proteomes" id="UP000297890"/>
    </source>
</evidence>
<feature type="binding site" evidence="9">
    <location>
        <position position="71"/>
    </location>
    <ligand>
        <name>Mg(2+)</name>
        <dbReference type="ChEBI" id="CHEBI:18420"/>
        <label>1</label>
    </ligand>
</feature>
<evidence type="ECO:0000256" key="10">
    <source>
        <dbReference type="PIRSR" id="PIRSR600760-2"/>
    </source>
</evidence>
<feature type="binding site" evidence="9">
    <location>
        <position position="91"/>
    </location>
    <ligand>
        <name>Mg(2+)</name>
        <dbReference type="ChEBI" id="CHEBI:18420"/>
        <label>2</label>
    </ligand>
</feature>
<comment type="caution">
    <text evidence="11">The sequence shown here is derived from an EMBL/GenBank/DDBJ whole genome shotgun (WGS) entry which is preliminary data.</text>
</comment>
<keyword evidence="12" id="KW-1185">Reference proteome</keyword>